<dbReference type="GO" id="GO:0010090">
    <property type="term" value="P:trichome morphogenesis"/>
    <property type="evidence" value="ECO:0007669"/>
    <property type="project" value="InterPro"/>
</dbReference>
<proteinExistence type="predicted"/>
<feature type="domain" description="C2H2-type" evidence="3">
    <location>
        <begin position="81"/>
        <end position="108"/>
    </location>
</feature>
<keyword evidence="1" id="KW-0862">Zinc</keyword>
<keyword evidence="1" id="KW-0479">Metal-binding</keyword>
<dbReference type="InterPro" id="IPR044299">
    <property type="entry name" value="GIS3/ZFP5/ZFP6"/>
</dbReference>
<dbReference type="SUPFAM" id="SSF57667">
    <property type="entry name" value="beta-beta-alpha zinc fingers"/>
    <property type="match status" value="1"/>
</dbReference>
<keyword evidence="1" id="KW-0863">Zinc-finger</keyword>
<evidence type="ECO:0000259" key="3">
    <source>
        <dbReference type="PROSITE" id="PS50157"/>
    </source>
</evidence>
<dbReference type="AlphaFoldDB" id="A0AAW2X4T5"/>
<sequence length="245" mass="27241">MEGICISRVHEAYTEKSSTEKKLKLFGIELDPSSHEADKGLPEVGEESINSSASSTVITEKLGSGKSSGDGDHHLAEEKKFECGYCFKVFANSQALGGHQNAHKKERMRKKRLQLQARKASINYYIQPYYNSHKNIVSSSFDYSGSNVNPAWISDPSPNQIISFGPYGPDLDMNGSDVLKWDVDEIPADRVPFRHDAHKFSLTQVDRSSREKSRPLMSCKSSSLPISKKSCNRKSLDLQLGLGLL</sequence>
<dbReference type="InterPro" id="IPR036236">
    <property type="entry name" value="Znf_C2H2_sf"/>
</dbReference>
<dbReference type="Gene3D" id="3.30.160.60">
    <property type="entry name" value="Classic Zinc Finger"/>
    <property type="match status" value="1"/>
</dbReference>
<dbReference type="PROSITE" id="PS50157">
    <property type="entry name" value="ZINC_FINGER_C2H2_2"/>
    <property type="match status" value="1"/>
</dbReference>
<evidence type="ECO:0000256" key="2">
    <source>
        <dbReference type="SAM" id="MobiDB-lite"/>
    </source>
</evidence>
<dbReference type="PANTHER" id="PTHR46353:SF5">
    <property type="entry name" value="ZINC FINGER PROTEIN 5"/>
    <property type="match status" value="1"/>
</dbReference>
<gene>
    <name evidence="4" type="ORF">Slati_1838000</name>
</gene>
<dbReference type="GO" id="GO:0000976">
    <property type="term" value="F:transcription cis-regulatory region binding"/>
    <property type="evidence" value="ECO:0007669"/>
    <property type="project" value="TreeGrafter"/>
</dbReference>
<organism evidence="4">
    <name type="scientific">Sesamum latifolium</name>
    <dbReference type="NCBI Taxonomy" id="2727402"/>
    <lineage>
        <taxon>Eukaryota</taxon>
        <taxon>Viridiplantae</taxon>
        <taxon>Streptophyta</taxon>
        <taxon>Embryophyta</taxon>
        <taxon>Tracheophyta</taxon>
        <taxon>Spermatophyta</taxon>
        <taxon>Magnoliopsida</taxon>
        <taxon>eudicotyledons</taxon>
        <taxon>Gunneridae</taxon>
        <taxon>Pentapetalae</taxon>
        <taxon>asterids</taxon>
        <taxon>lamiids</taxon>
        <taxon>Lamiales</taxon>
        <taxon>Pedaliaceae</taxon>
        <taxon>Sesamum</taxon>
    </lineage>
</organism>
<dbReference type="EMBL" id="JACGWN010000006">
    <property type="protein sequence ID" value="KAL0447101.1"/>
    <property type="molecule type" value="Genomic_DNA"/>
</dbReference>
<feature type="region of interest" description="Disordered" evidence="2">
    <location>
        <begin position="34"/>
        <end position="54"/>
    </location>
</feature>
<name>A0AAW2X4T5_9LAMI</name>
<dbReference type="InterPro" id="IPR013087">
    <property type="entry name" value="Znf_C2H2_type"/>
</dbReference>
<dbReference type="GO" id="GO:0005634">
    <property type="term" value="C:nucleus"/>
    <property type="evidence" value="ECO:0007669"/>
    <property type="project" value="TreeGrafter"/>
</dbReference>
<dbReference type="GO" id="GO:0003700">
    <property type="term" value="F:DNA-binding transcription factor activity"/>
    <property type="evidence" value="ECO:0007669"/>
    <property type="project" value="TreeGrafter"/>
</dbReference>
<accession>A0AAW2X4T5</accession>
<dbReference type="PROSITE" id="PS00028">
    <property type="entry name" value="ZINC_FINGER_C2H2_1"/>
    <property type="match status" value="1"/>
</dbReference>
<reference evidence="4" key="2">
    <citation type="journal article" date="2024" name="Plant">
        <title>Genomic evolution and insights into agronomic trait innovations of Sesamum species.</title>
        <authorList>
            <person name="Miao H."/>
            <person name="Wang L."/>
            <person name="Qu L."/>
            <person name="Liu H."/>
            <person name="Sun Y."/>
            <person name="Le M."/>
            <person name="Wang Q."/>
            <person name="Wei S."/>
            <person name="Zheng Y."/>
            <person name="Lin W."/>
            <person name="Duan Y."/>
            <person name="Cao H."/>
            <person name="Xiong S."/>
            <person name="Wang X."/>
            <person name="Wei L."/>
            <person name="Li C."/>
            <person name="Ma Q."/>
            <person name="Ju M."/>
            <person name="Zhao R."/>
            <person name="Li G."/>
            <person name="Mu C."/>
            <person name="Tian Q."/>
            <person name="Mei H."/>
            <person name="Zhang T."/>
            <person name="Gao T."/>
            <person name="Zhang H."/>
        </authorList>
    </citation>
    <scope>NUCLEOTIDE SEQUENCE</scope>
    <source>
        <strain evidence="4">KEN1</strain>
    </source>
</reference>
<comment type="caution">
    <text evidence="4">The sequence shown here is derived from an EMBL/GenBank/DDBJ whole genome shotgun (WGS) entry which is preliminary data.</text>
</comment>
<evidence type="ECO:0000256" key="1">
    <source>
        <dbReference type="PROSITE-ProRule" id="PRU00042"/>
    </source>
</evidence>
<evidence type="ECO:0000313" key="4">
    <source>
        <dbReference type="EMBL" id="KAL0447101.1"/>
    </source>
</evidence>
<dbReference type="GO" id="GO:0009740">
    <property type="term" value="P:gibberellic acid mediated signaling pathway"/>
    <property type="evidence" value="ECO:0007669"/>
    <property type="project" value="TreeGrafter"/>
</dbReference>
<dbReference type="GO" id="GO:0009736">
    <property type="term" value="P:cytokinin-activated signaling pathway"/>
    <property type="evidence" value="ECO:0007669"/>
    <property type="project" value="TreeGrafter"/>
</dbReference>
<dbReference type="GO" id="GO:0008270">
    <property type="term" value="F:zinc ion binding"/>
    <property type="evidence" value="ECO:0007669"/>
    <property type="project" value="UniProtKB-KW"/>
</dbReference>
<feature type="region of interest" description="Disordered" evidence="2">
    <location>
        <begin position="204"/>
        <end position="225"/>
    </location>
</feature>
<protein>
    <submittedName>
        <fullName evidence="4">Zinc finger protein 5</fullName>
    </submittedName>
</protein>
<dbReference type="PANTHER" id="PTHR46353">
    <property type="entry name" value="ZINC FINGER PROTEIN 5"/>
    <property type="match status" value="1"/>
</dbReference>
<reference evidence="4" key="1">
    <citation type="submission" date="2020-06" db="EMBL/GenBank/DDBJ databases">
        <authorList>
            <person name="Li T."/>
            <person name="Hu X."/>
            <person name="Zhang T."/>
            <person name="Song X."/>
            <person name="Zhang H."/>
            <person name="Dai N."/>
            <person name="Sheng W."/>
            <person name="Hou X."/>
            <person name="Wei L."/>
        </authorList>
    </citation>
    <scope>NUCLEOTIDE SEQUENCE</scope>
    <source>
        <strain evidence="4">KEN1</strain>
        <tissue evidence="4">Leaf</tissue>
    </source>
</reference>